<dbReference type="CDD" id="cd06849">
    <property type="entry name" value="lipoyl_domain"/>
    <property type="match status" value="1"/>
</dbReference>
<evidence type="ECO:0000313" key="5">
    <source>
        <dbReference type="Proteomes" id="UP000741360"/>
    </source>
</evidence>
<dbReference type="SUPFAM" id="SSF51230">
    <property type="entry name" value="Single hybrid motif"/>
    <property type="match status" value="1"/>
</dbReference>
<dbReference type="PANTHER" id="PTHR23151">
    <property type="entry name" value="DIHYDROLIPOAMIDE ACETYL/SUCCINYL-TRANSFERASE-RELATED"/>
    <property type="match status" value="1"/>
</dbReference>
<proteinExistence type="predicted"/>
<comment type="cofactor">
    <cofactor evidence="1">
        <name>(R)-lipoate</name>
        <dbReference type="ChEBI" id="CHEBI:83088"/>
    </cofactor>
</comment>
<dbReference type="InterPro" id="IPR045257">
    <property type="entry name" value="E2/Pdx1"/>
</dbReference>
<dbReference type="Gene3D" id="2.40.50.100">
    <property type="match status" value="1"/>
</dbReference>
<keyword evidence="2" id="KW-0450">Lipoyl</keyword>
<dbReference type="AlphaFoldDB" id="A0A932GS02"/>
<dbReference type="EMBL" id="JACPSX010000247">
    <property type="protein sequence ID" value="MBI3015935.1"/>
    <property type="molecule type" value="Genomic_DNA"/>
</dbReference>
<protein>
    <submittedName>
        <fullName evidence="4">Biotin/lipoyl-binding protein</fullName>
    </submittedName>
</protein>
<dbReference type="Proteomes" id="UP000741360">
    <property type="component" value="Unassembled WGS sequence"/>
</dbReference>
<evidence type="ECO:0000256" key="2">
    <source>
        <dbReference type="ARBA" id="ARBA00022823"/>
    </source>
</evidence>
<accession>A0A932GS02</accession>
<evidence type="ECO:0000313" key="4">
    <source>
        <dbReference type="EMBL" id="MBI3015935.1"/>
    </source>
</evidence>
<organism evidence="4 5">
    <name type="scientific">Tectimicrobiota bacterium</name>
    <dbReference type="NCBI Taxonomy" id="2528274"/>
    <lineage>
        <taxon>Bacteria</taxon>
        <taxon>Pseudomonadati</taxon>
        <taxon>Nitrospinota/Tectimicrobiota group</taxon>
        <taxon>Candidatus Tectimicrobiota</taxon>
    </lineage>
</organism>
<dbReference type="PROSITE" id="PS50968">
    <property type="entry name" value="BIOTINYL_LIPOYL"/>
    <property type="match status" value="1"/>
</dbReference>
<dbReference type="PROSITE" id="PS00189">
    <property type="entry name" value="LIPOYL"/>
    <property type="match status" value="1"/>
</dbReference>
<comment type="caution">
    <text evidence="4">The sequence shown here is derived from an EMBL/GenBank/DDBJ whole genome shotgun (WGS) entry which is preliminary data.</text>
</comment>
<reference evidence="4" key="1">
    <citation type="submission" date="2020-07" db="EMBL/GenBank/DDBJ databases">
        <title>Huge and variable diversity of episymbiotic CPR bacteria and DPANN archaea in groundwater ecosystems.</title>
        <authorList>
            <person name="He C.Y."/>
            <person name="Keren R."/>
            <person name="Whittaker M."/>
            <person name="Farag I.F."/>
            <person name="Doudna J."/>
            <person name="Cate J.H.D."/>
            <person name="Banfield J.F."/>
        </authorList>
    </citation>
    <scope>NUCLEOTIDE SEQUENCE</scope>
    <source>
        <strain evidence="4">NC_groundwater_717_Ag_S-0.2um_59_8</strain>
    </source>
</reference>
<evidence type="ECO:0000256" key="1">
    <source>
        <dbReference type="ARBA" id="ARBA00001938"/>
    </source>
</evidence>
<dbReference type="InterPro" id="IPR003016">
    <property type="entry name" value="2-oxoA_DH_lipoyl-BS"/>
</dbReference>
<dbReference type="InterPro" id="IPR000089">
    <property type="entry name" value="Biotin_lipoyl"/>
</dbReference>
<dbReference type="GO" id="GO:0006086">
    <property type="term" value="P:pyruvate decarboxylation to acetyl-CoA"/>
    <property type="evidence" value="ECO:0007669"/>
    <property type="project" value="InterPro"/>
</dbReference>
<evidence type="ECO:0000259" key="3">
    <source>
        <dbReference type="PROSITE" id="PS50968"/>
    </source>
</evidence>
<name>A0A932GS02_UNCTE</name>
<sequence>MYEILMPKLGMDMTEGKINRWLVSEGSPVTKGDPIVEIETDKTVMELEAGESGVLKQILVGPDSVVPPGEVLGIIE</sequence>
<dbReference type="Pfam" id="PF00364">
    <property type="entry name" value="Biotin_lipoyl"/>
    <property type="match status" value="1"/>
</dbReference>
<gene>
    <name evidence="4" type="ORF">HYY65_12960</name>
</gene>
<dbReference type="PANTHER" id="PTHR23151:SF90">
    <property type="entry name" value="DIHYDROLIPOYLLYSINE-RESIDUE ACETYLTRANSFERASE COMPONENT OF PYRUVATE DEHYDROGENASE COMPLEX, MITOCHONDRIAL-RELATED"/>
    <property type="match status" value="1"/>
</dbReference>
<dbReference type="GO" id="GO:0045254">
    <property type="term" value="C:pyruvate dehydrogenase complex"/>
    <property type="evidence" value="ECO:0007669"/>
    <property type="project" value="InterPro"/>
</dbReference>
<feature type="domain" description="Lipoyl-binding" evidence="3">
    <location>
        <begin position="1"/>
        <end position="76"/>
    </location>
</feature>
<dbReference type="InterPro" id="IPR011053">
    <property type="entry name" value="Single_hybrid_motif"/>
</dbReference>